<reference evidence="1 2" key="1">
    <citation type="submission" date="2019-05" db="EMBL/GenBank/DDBJ databases">
        <title>Another draft genome of Portunus trituberculatus and its Hox gene families provides insights of decapod evolution.</title>
        <authorList>
            <person name="Jeong J.-H."/>
            <person name="Song I."/>
            <person name="Kim S."/>
            <person name="Choi T."/>
            <person name="Kim D."/>
            <person name="Ryu S."/>
            <person name="Kim W."/>
        </authorList>
    </citation>
    <scope>NUCLEOTIDE SEQUENCE [LARGE SCALE GENOMIC DNA]</scope>
    <source>
        <tissue evidence="1">Muscle</tissue>
    </source>
</reference>
<keyword evidence="2" id="KW-1185">Reference proteome</keyword>
<organism evidence="1 2">
    <name type="scientific">Portunus trituberculatus</name>
    <name type="common">Swimming crab</name>
    <name type="synonym">Neptunus trituberculatus</name>
    <dbReference type="NCBI Taxonomy" id="210409"/>
    <lineage>
        <taxon>Eukaryota</taxon>
        <taxon>Metazoa</taxon>
        <taxon>Ecdysozoa</taxon>
        <taxon>Arthropoda</taxon>
        <taxon>Crustacea</taxon>
        <taxon>Multicrustacea</taxon>
        <taxon>Malacostraca</taxon>
        <taxon>Eumalacostraca</taxon>
        <taxon>Eucarida</taxon>
        <taxon>Decapoda</taxon>
        <taxon>Pleocyemata</taxon>
        <taxon>Brachyura</taxon>
        <taxon>Eubrachyura</taxon>
        <taxon>Portunoidea</taxon>
        <taxon>Portunidae</taxon>
        <taxon>Portuninae</taxon>
        <taxon>Portunus</taxon>
    </lineage>
</organism>
<keyword evidence="1" id="KW-0560">Oxidoreductase</keyword>
<dbReference type="AlphaFoldDB" id="A0A5B7GYB4"/>
<dbReference type="Proteomes" id="UP000324222">
    <property type="component" value="Unassembled WGS sequence"/>
</dbReference>
<proteinExistence type="predicted"/>
<name>A0A5B7GYB4_PORTR</name>
<dbReference type="EMBL" id="VSRR010022816">
    <property type="protein sequence ID" value="MPC65010.1"/>
    <property type="molecule type" value="Genomic_DNA"/>
</dbReference>
<evidence type="ECO:0000313" key="2">
    <source>
        <dbReference type="Proteomes" id="UP000324222"/>
    </source>
</evidence>
<protein>
    <submittedName>
        <fullName evidence="1">Kynurenine 3-monooxygenase</fullName>
    </submittedName>
</protein>
<evidence type="ECO:0000313" key="1">
    <source>
        <dbReference type="EMBL" id="MPC65010.1"/>
    </source>
</evidence>
<dbReference type="GO" id="GO:0004497">
    <property type="term" value="F:monooxygenase activity"/>
    <property type="evidence" value="ECO:0007669"/>
    <property type="project" value="UniProtKB-KW"/>
</dbReference>
<dbReference type="Gene3D" id="3.50.50.60">
    <property type="entry name" value="FAD/NAD(P)-binding domain"/>
    <property type="match status" value="1"/>
</dbReference>
<sequence>MKARMIHSLDGTTRTIPYNRENKVYQCFECNVDRVESERKKKVLSTCIAVKDLPNHHHHHHHQCIFSVGRRFVNEVLLTRAEDFPNVTVHFNHKLETCDLERGELTFTE</sequence>
<dbReference type="InterPro" id="IPR036188">
    <property type="entry name" value="FAD/NAD-bd_sf"/>
</dbReference>
<dbReference type="OrthoDB" id="10053569at2759"/>
<keyword evidence="1" id="KW-0503">Monooxygenase</keyword>
<accession>A0A5B7GYB4</accession>
<gene>
    <name evidence="1" type="primary">kh</name>
    <name evidence="1" type="ORF">E2C01_059133</name>
</gene>
<comment type="caution">
    <text evidence="1">The sequence shown here is derived from an EMBL/GenBank/DDBJ whole genome shotgun (WGS) entry which is preliminary data.</text>
</comment>